<feature type="domain" description="Reverse transcriptase" evidence="2">
    <location>
        <begin position="188"/>
        <end position="337"/>
    </location>
</feature>
<dbReference type="AlphaFoldDB" id="A0A9N9ENQ5"/>
<protein>
    <submittedName>
        <fullName evidence="3">5815_t:CDS:1</fullName>
    </submittedName>
</protein>
<dbReference type="Gene3D" id="3.30.70.270">
    <property type="match status" value="1"/>
</dbReference>
<dbReference type="InterPro" id="IPR043502">
    <property type="entry name" value="DNA/RNA_pol_sf"/>
</dbReference>
<dbReference type="Pfam" id="PF00078">
    <property type="entry name" value="RVT_1"/>
    <property type="match status" value="1"/>
</dbReference>
<proteinExistence type="predicted"/>
<name>A0A9N9ENQ5_9GLOM</name>
<dbReference type="Proteomes" id="UP000789508">
    <property type="component" value="Unassembled WGS sequence"/>
</dbReference>
<dbReference type="SUPFAM" id="SSF56672">
    <property type="entry name" value="DNA/RNA polymerases"/>
    <property type="match status" value="1"/>
</dbReference>
<dbReference type="EMBL" id="CAJVPS010015828">
    <property type="protein sequence ID" value="CAG8687729.1"/>
    <property type="molecule type" value="Genomic_DNA"/>
</dbReference>
<feature type="region of interest" description="Disordered" evidence="1">
    <location>
        <begin position="1"/>
        <end position="21"/>
    </location>
</feature>
<sequence>MPSTQPTGQQGNQQRTTDTRVDTEVTQVATVAHRELKLKYSAQFKASRAITSCAKPSLQLVIQTIETQPPRRISLSQDELTILAQLNPAQFNVVTPVNKLAFDYLTQDHPNWPFIQYLKDGLKYGFRFNFTGKRSRIVQENLNSVKNESSALTNYINSELALGRMCRPFTMNNLPCTLFQINPCGLVKKKNTKPKSYRVISHLSAPSGKSINDGINNTDFITKYENINHAISWIIQYGRGCLLSKIDIQDAYRILPVYPVDQVLQGLQYDGKIYFDKALSFGNRASGGIFCWFADVITWIAIKYGIKSVIHYVDDFLIISKTGASQELEQFLRILKSEVYFIEDREWLQPDIQNLHTDASSLSGGATYRSYFTAFNWSQETNITEHSIQMRELLTCLIAMLTFTPLWLQKRLIIWTDNQANTEAYYASFCKNLTVNSIIASMYRAQVRGNYSIKLEYIAGPSNNMTTEDNNRTDEIQTQIISSYENELPLNEQVATILGIKPPIHKTYAATIKRYERLATENEWMNENGTIWPISKENLTKYITYLHLKLNMEDPDGLLFWSVALVAFYGLTRLGELLSRSQNESDKIPTIQALRFDKCGTDTFATIQLPRTKNHKVVERPILIINPTKDELCPVNTLKAYTVLRTNSIYAPRAKALFQECIE</sequence>
<evidence type="ECO:0000256" key="1">
    <source>
        <dbReference type="SAM" id="MobiDB-lite"/>
    </source>
</evidence>
<evidence type="ECO:0000259" key="2">
    <source>
        <dbReference type="Pfam" id="PF00078"/>
    </source>
</evidence>
<organism evidence="3 4">
    <name type="scientific">Ambispora leptoticha</name>
    <dbReference type="NCBI Taxonomy" id="144679"/>
    <lineage>
        <taxon>Eukaryota</taxon>
        <taxon>Fungi</taxon>
        <taxon>Fungi incertae sedis</taxon>
        <taxon>Mucoromycota</taxon>
        <taxon>Glomeromycotina</taxon>
        <taxon>Glomeromycetes</taxon>
        <taxon>Archaeosporales</taxon>
        <taxon>Ambisporaceae</taxon>
        <taxon>Ambispora</taxon>
    </lineage>
</organism>
<feature type="compositionally biased region" description="Polar residues" evidence="1">
    <location>
        <begin position="1"/>
        <end position="12"/>
    </location>
</feature>
<dbReference type="PANTHER" id="PTHR33050:SF8">
    <property type="entry name" value="REVERSE TRANSCRIPTASE DOMAIN-CONTAINING PROTEIN"/>
    <property type="match status" value="1"/>
</dbReference>
<dbReference type="PANTHER" id="PTHR33050">
    <property type="entry name" value="REVERSE TRANSCRIPTASE DOMAIN-CONTAINING PROTEIN"/>
    <property type="match status" value="1"/>
</dbReference>
<dbReference type="InterPro" id="IPR000477">
    <property type="entry name" value="RT_dom"/>
</dbReference>
<comment type="caution">
    <text evidence="3">The sequence shown here is derived from an EMBL/GenBank/DDBJ whole genome shotgun (WGS) entry which is preliminary data.</text>
</comment>
<evidence type="ECO:0000313" key="4">
    <source>
        <dbReference type="Proteomes" id="UP000789508"/>
    </source>
</evidence>
<dbReference type="InterPro" id="IPR052055">
    <property type="entry name" value="Hepadnavirus_pol/RT"/>
</dbReference>
<gene>
    <name evidence="3" type="ORF">ALEPTO_LOCUS11099</name>
</gene>
<evidence type="ECO:0000313" key="3">
    <source>
        <dbReference type="EMBL" id="CAG8687729.1"/>
    </source>
</evidence>
<keyword evidence="4" id="KW-1185">Reference proteome</keyword>
<dbReference type="InterPro" id="IPR043128">
    <property type="entry name" value="Rev_trsase/Diguanyl_cyclase"/>
</dbReference>
<dbReference type="Gene3D" id="3.10.10.10">
    <property type="entry name" value="HIV Type 1 Reverse Transcriptase, subunit A, domain 1"/>
    <property type="match status" value="1"/>
</dbReference>
<reference evidence="3" key="1">
    <citation type="submission" date="2021-06" db="EMBL/GenBank/DDBJ databases">
        <authorList>
            <person name="Kallberg Y."/>
            <person name="Tangrot J."/>
            <person name="Rosling A."/>
        </authorList>
    </citation>
    <scope>NUCLEOTIDE SEQUENCE</scope>
    <source>
        <strain evidence="3">FL130A</strain>
    </source>
</reference>
<accession>A0A9N9ENQ5</accession>
<dbReference type="OrthoDB" id="2290779at2759"/>